<dbReference type="Pfam" id="PF00169">
    <property type="entry name" value="PH"/>
    <property type="match status" value="1"/>
</dbReference>
<proteinExistence type="predicted"/>
<dbReference type="PROSITE" id="PS50003">
    <property type="entry name" value="PH_DOMAIN"/>
    <property type="match status" value="1"/>
</dbReference>
<dbReference type="InterPro" id="IPR052212">
    <property type="entry name" value="PH-like_domain"/>
</dbReference>
<organism evidence="5 6">
    <name type="scientific">Tachysurus vachellii</name>
    <name type="common">Darkbarbel catfish</name>
    <name type="synonym">Pelteobagrus vachellii</name>
    <dbReference type="NCBI Taxonomy" id="175792"/>
    <lineage>
        <taxon>Eukaryota</taxon>
        <taxon>Metazoa</taxon>
        <taxon>Chordata</taxon>
        <taxon>Craniata</taxon>
        <taxon>Vertebrata</taxon>
        <taxon>Euteleostomi</taxon>
        <taxon>Actinopterygii</taxon>
        <taxon>Neopterygii</taxon>
        <taxon>Teleostei</taxon>
        <taxon>Ostariophysi</taxon>
        <taxon>Siluriformes</taxon>
        <taxon>Bagridae</taxon>
        <taxon>Tachysurus</taxon>
    </lineage>
</organism>
<dbReference type="EMBL" id="JAVHJS010000021">
    <property type="protein sequence ID" value="KAK2823355.1"/>
    <property type="molecule type" value="Genomic_DNA"/>
</dbReference>
<feature type="region of interest" description="Disordered" evidence="3">
    <location>
        <begin position="567"/>
        <end position="586"/>
    </location>
</feature>
<evidence type="ECO:0000256" key="1">
    <source>
        <dbReference type="ARBA" id="ARBA00023054"/>
    </source>
</evidence>
<feature type="coiled-coil region" evidence="2">
    <location>
        <begin position="454"/>
        <end position="498"/>
    </location>
</feature>
<reference evidence="5" key="1">
    <citation type="submission" date="2023-08" db="EMBL/GenBank/DDBJ databases">
        <title>Pelteobagrus vachellii genome.</title>
        <authorList>
            <person name="Liu H."/>
        </authorList>
    </citation>
    <scope>NUCLEOTIDE SEQUENCE</scope>
    <source>
        <strain evidence="5">PRFRI_2022a</strain>
        <tissue evidence="5">Muscle</tissue>
    </source>
</reference>
<sequence length="888" mass="102153">MDSLQRRKAAVEASIRANAERHPYLSLSSPPSPHSTISLLQEQPSHSVHMPSSYILNMAPSPRHSDCTSSPVHTHTRNRHQCHENLPLFQLCDIRRPNTSSSMWNGSSYMSDAFNIYHRGPSGAASMPSSPRLGRKHLAQDGDPVNYPPPRQRKYSTGSLDGLGVQSRSLPRLYRSDAPSFSLPPRHSSRARCSLPSLECPPDMTVTSLSNDLSFKKMLLFGKGRVGPGIGQWRGSISSLSSKNELQDYHQRQKDERLREQEVERLERQRLETILSLCSELGNSASSCPERSAGVCAISDLQRINNELEKLQILDDESEFSDLLAVAALQDDLVEKSRQERQLQTTNILQTSASDTMKIKQDITRVEEERIQVLNSIEELEQKIKDLDTQVDESIREMEVERALLEGEQNEELALLQADKVLLEKLNEKMSKMGKTTNPNTTEKDTEILGTEMKHFEDLEFQQLEKKSNQAEEKESQNQQLLQEIAEYQHNLLTREERLMGLKKQSTRITQQAHQEKENFLKEKNSLHLILQREQENLATLERKYAELTSGQTFSLNPVSLKESHLPLSQSSSCGSMPPHAPSHTRRDLDTRCLLKAGHLHLNDSRQRLSEINSRTVSESNFYLNPFHHVDNVTNFDTVSVESSDSLETSISACSPDNISSASISNVVRIEEMECLLRELQAEKSRLLKHREREMEQRQQALEEEKMRREELERRLREETNIRQKLIEREVKLREKQRTQSRPLTRYLPVRRDDFDLRRHIEAAGHHPNSCFHLAITDKTCRGFLVKMGGKIKTWKKRWFVFDRNRRTLAYYADKHEVKTKGVIYFQAIKEVYYDHLKNAHKSPNPLLTFSIKTHDRVYFMVAPSPEAMRIWMDVIVTGAEGYSHFLV</sequence>
<gene>
    <name evidence="5" type="ORF">Q7C36_019955</name>
</gene>
<feature type="domain" description="PH" evidence="4">
    <location>
        <begin position="778"/>
        <end position="881"/>
    </location>
</feature>
<name>A0AA88LSS3_TACVA</name>
<dbReference type="InterPro" id="IPR011993">
    <property type="entry name" value="PH-like_dom_sf"/>
</dbReference>
<dbReference type="PANTHER" id="PTHR12156:SF21">
    <property type="entry name" value="PLECKSTRIN HOMOLOGY-LIKE DOMAIN FAMILY B MEMBER 2"/>
    <property type="match status" value="1"/>
</dbReference>
<dbReference type="GO" id="GO:0070507">
    <property type="term" value="P:regulation of microtubule cytoskeleton organization"/>
    <property type="evidence" value="ECO:0007669"/>
    <property type="project" value="TreeGrafter"/>
</dbReference>
<dbReference type="PANTHER" id="PTHR12156">
    <property type="entry name" value="PLECKSTRIN HOMOLOGY-LIKE DOMAIN, FAMILY B, MEMBER 3"/>
    <property type="match status" value="1"/>
</dbReference>
<dbReference type="AlphaFoldDB" id="A0AA88LSS3"/>
<protein>
    <recommendedName>
        <fullName evidence="4">PH domain-containing protein</fullName>
    </recommendedName>
</protein>
<feature type="coiled-coil region" evidence="2">
    <location>
        <begin position="670"/>
        <end position="729"/>
    </location>
</feature>
<keyword evidence="6" id="KW-1185">Reference proteome</keyword>
<dbReference type="InterPro" id="IPR037810">
    <property type="entry name" value="PHLDB1/2/3_PH"/>
</dbReference>
<dbReference type="FunFam" id="2.30.29.30:FF:000006">
    <property type="entry name" value="Pleckstrin homology like domain family B member 1"/>
    <property type="match status" value="1"/>
</dbReference>
<feature type="coiled-coil region" evidence="2">
    <location>
        <begin position="363"/>
        <end position="397"/>
    </location>
</feature>
<accession>A0AA88LSS3</accession>
<dbReference type="CDD" id="cd14673">
    <property type="entry name" value="PH_PHLDB1_2"/>
    <property type="match status" value="1"/>
</dbReference>
<dbReference type="SMART" id="SM00233">
    <property type="entry name" value="PH"/>
    <property type="match status" value="1"/>
</dbReference>
<keyword evidence="1 2" id="KW-0175">Coiled coil</keyword>
<dbReference type="Proteomes" id="UP001187315">
    <property type="component" value="Unassembled WGS sequence"/>
</dbReference>
<evidence type="ECO:0000259" key="4">
    <source>
        <dbReference type="PROSITE" id="PS50003"/>
    </source>
</evidence>
<comment type="caution">
    <text evidence="5">The sequence shown here is derived from an EMBL/GenBank/DDBJ whole genome shotgun (WGS) entry which is preliminary data.</text>
</comment>
<evidence type="ECO:0000256" key="2">
    <source>
        <dbReference type="SAM" id="Coils"/>
    </source>
</evidence>
<evidence type="ECO:0000313" key="6">
    <source>
        <dbReference type="Proteomes" id="UP001187315"/>
    </source>
</evidence>
<dbReference type="GO" id="GO:0045180">
    <property type="term" value="C:basal cortex"/>
    <property type="evidence" value="ECO:0007669"/>
    <property type="project" value="TreeGrafter"/>
</dbReference>
<dbReference type="SUPFAM" id="SSF50729">
    <property type="entry name" value="PH domain-like"/>
    <property type="match status" value="1"/>
</dbReference>
<feature type="coiled-coil region" evidence="2">
    <location>
        <begin position="524"/>
        <end position="551"/>
    </location>
</feature>
<evidence type="ECO:0000256" key="3">
    <source>
        <dbReference type="SAM" id="MobiDB-lite"/>
    </source>
</evidence>
<evidence type="ECO:0000313" key="5">
    <source>
        <dbReference type="EMBL" id="KAK2823355.1"/>
    </source>
</evidence>
<dbReference type="InterPro" id="IPR001849">
    <property type="entry name" value="PH_domain"/>
</dbReference>
<feature type="region of interest" description="Disordered" evidence="3">
    <location>
        <begin position="123"/>
        <end position="164"/>
    </location>
</feature>
<dbReference type="Gene3D" id="2.30.29.30">
    <property type="entry name" value="Pleckstrin-homology domain (PH domain)/Phosphotyrosine-binding domain (PTB)"/>
    <property type="match status" value="1"/>
</dbReference>